<proteinExistence type="predicted"/>
<dbReference type="AlphaFoldDB" id="A0A3P7M240"/>
<dbReference type="EMBL" id="UYYB01139121">
    <property type="protein sequence ID" value="VDM85338.1"/>
    <property type="molecule type" value="Genomic_DNA"/>
</dbReference>
<dbReference type="Proteomes" id="UP000270094">
    <property type="component" value="Unassembled WGS sequence"/>
</dbReference>
<reference evidence="1 2" key="1">
    <citation type="submission" date="2018-11" db="EMBL/GenBank/DDBJ databases">
        <authorList>
            <consortium name="Pathogen Informatics"/>
        </authorList>
    </citation>
    <scope>NUCLEOTIDE SEQUENCE [LARGE SCALE GENOMIC DNA]</scope>
</reference>
<gene>
    <name evidence="1" type="ORF">SVUK_LOCUS20336</name>
</gene>
<accession>A0A3P7M240</accession>
<name>A0A3P7M240_STRVU</name>
<sequence>MRVVIKSKLNRVSNLPFDNRLRSSLMPAVDVRTLPCQTMIVKPTAGIVVDGYVKCVKKLFAIESAYCIPTDSLRKCRCVLD</sequence>
<evidence type="ECO:0000313" key="2">
    <source>
        <dbReference type="Proteomes" id="UP000270094"/>
    </source>
</evidence>
<organism evidence="1 2">
    <name type="scientific">Strongylus vulgaris</name>
    <name type="common">Blood worm</name>
    <dbReference type="NCBI Taxonomy" id="40348"/>
    <lineage>
        <taxon>Eukaryota</taxon>
        <taxon>Metazoa</taxon>
        <taxon>Ecdysozoa</taxon>
        <taxon>Nematoda</taxon>
        <taxon>Chromadorea</taxon>
        <taxon>Rhabditida</taxon>
        <taxon>Rhabditina</taxon>
        <taxon>Rhabditomorpha</taxon>
        <taxon>Strongyloidea</taxon>
        <taxon>Strongylidae</taxon>
        <taxon>Strongylus</taxon>
    </lineage>
</organism>
<keyword evidence="2" id="KW-1185">Reference proteome</keyword>
<protein>
    <submittedName>
        <fullName evidence="1">Uncharacterized protein</fullName>
    </submittedName>
</protein>
<evidence type="ECO:0000313" key="1">
    <source>
        <dbReference type="EMBL" id="VDM85338.1"/>
    </source>
</evidence>